<dbReference type="Gene3D" id="3.40.1490.10">
    <property type="entry name" value="Bit1"/>
    <property type="match status" value="1"/>
</dbReference>
<dbReference type="PROSITE" id="PS51257">
    <property type="entry name" value="PROKAR_LIPOPROTEIN"/>
    <property type="match status" value="1"/>
</dbReference>
<dbReference type="OrthoDB" id="1733656at2759"/>
<dbReference type="InterPro" id="IPR023476">
    <property type="entry name" value="Pep_tRNA_hydro_II_dom_sf"/>
</dbReference>
<dbReference type="FunCoup" id="C4R2H5">
    <property type="interactions" value="987"/>
</dbReference>
<comment type="similarity">
    <text evidence="3">Belongs to the PTH2 family.</text>
</comment>
<evidence type="ECO:0000313" key="7">
    <source>
        <dbReference type="EMBL" id="CAY69699.1"/>
    </source>
</evidence>
<dbReference type="Proteomes" id="UP000000314">
    <property type="component" value="Chromosome 2"/>
</dbReference>
<evidence type="ECO:0000313" key="8">
    <source>
        <dbReference type="Proteomes" id="UP000000314"/>
    </source>
</evidence>
<dbReference type="SUPFAM" id="SSF102462">
    <property type="entry name" value="Peptidyl-tRNA hydrolase II"/>
    <property type="match status" value="1"/>
</dbReference>
<dbReference type="GeneID" id="8198626"/>
<keyword evidence="8" id="KW-1185">Reference proteome</keyword>
<dbReference type="RefSeq" id="XP_002491979.1">
    <property type="nucleotide sequence ID" value="XM_002491934.1"/>
</dbReference>
<evidence type="ECO:0000256" key="5">
    <source>
        <dbReference type="SAM" id="MobiDB-lite"/>
    </source>
</evidence>
<accession>C4R2H5</accession>
<dbReference type="HOGENOM" id="CLU_073661_0_1_1"/>
<dbReference type="OMA" id="NDIPGEC"/>
<dbReference type="InParanoid" id="C4R2H5"/>
<evidence type="ECO:0000256" key="1">
    <source>
        <dbReference type="ARBA" id="ARBA00013260"/>
    </source>
</evidence>
<keyword evidence="6" id="KW-0472">Membrane</keyword>
<comment type="catalytic activity">
    <reaction evidence="4">
        <text>an N-acyl-L-alpha-aminoacyl-tRNA + H2O = an N-acyl-L-amino acid + a tRNA + H(+)</text>
        <dbReference type="Rhea" id="RHEA:54448"/>
        <dbReference type="Rhea" id="RHEA-COMP:10123"/>
        <dbReference type="Rhea" id="RHEA-COMP:13883"/>
        <dbReference type="ChEBI" id="CHEBI:15377"/>
        <dbReference type="ChEBI" id="CHEBI:15378"/>
        <dbReference type="ChEBI" id="CHEBI:59874"/>
        <dbReference type="ChEBI" id="CHEBI:78442"/>
        <dbReference type="ChEBI" id="CHEBI:138191"/>
        <dbReference type="EC" id="3.1.1.29"/>
    </reaction>
</comment>
<evidence type="ECO:0000256" key="6">
    <source>
        <dbReference type="SAM" id="Phobius"/>
    </source>
</evidence>
<keyword evidence="2 7" id="KW-0378">Hydrolase</keyword>
<dbReference type="EC" id="3.1.1.29" evidence="1"/>
<dbReference type="SMR" id="C4R2H5"/>
<dbReference type="PANTHER" id="PTHR12649:SF11">
    <property type="entry name" value="PEPTIDYL-TRNA HYDROLASE 2, MITOCHONDRIAL"/>
    <property type="match status" value="1"/>
</dbReference>
<keyword evidence="6" id="KW-0812">Transmembrane</keyword>
<dbReference type="eggNOG" id="KOG3282">
    <property type="taxonomic scope" value="Eukaryota"/>
</dbReference>
<dbReference type="InterPro" id="IPR002833">
    <property type="entry name" value="PTH2"/>
</dbReference>
<dbReference type="NCBIfam" id="TIGR00283">
    <property type="entry name" value="arch_pth2"/>
    <property type="match status" value="1"/>
</dbReference>
<reference evidence="7 8" key="1">
    <citation type="journal article" date="2009" name="Nat. Biotechnol.">
        <title>Genome sequence of the recombinant protein production host Pichia pastoris.</title>
        <authorList>
            <person name="De Schutter K."/>
            <person name="Lin Y.C."/>
            <person name="Tiels P."/>
            <person name="Van Hecke A."/>
            <person name="Glinka S."/>
            <person name="Weber-Lehmann J."/>
            <person name="Rouze P."/>
            <person name="Van de Peer Y."/>
            <person name="Callewaert N."/>
        </authorList>
    </citation>
    <scope>NUCLEOTIDE SEQUENCE [LARGE SCALE GENOMIC DNA]</scope>
    <source>
        <strain evidence="8">GS115 / ATCC 20864</strain>
    </source>
</reference>
<feature type="region of interest" description="Disordered" evidence="5">
    <location>
        <begin position="37"/>
        <end position="57"/>
    </location>
</feature>
<dbReference type="AlphaFoldDB" id="C4R2H5"/>
<dbReference type="GO" id="GO:0005829">
    <property type="term" value="C:cytosol"/>
    <property type="evidence" value="ECO:0007669"/>
    <property type="project" value="TreeGrafter"/>
</dbReference>
<evidence type="ECO:0000256" key="2">
    <source>
        <dbReference type="ARBA" id="ARBA00022801"/>
    </source>
</evidence>
<dbReference type="KEGG" id="ppa:PAS_chr2-2_0218"/>
<dbReference type="GO" id="GO:0004045">
    <property type="term" value="F:peptidyl-tRNA hydrolase activity"/>
    <property type="evidence" value="ECO:0007669"/>
    <property type="project" value="UniProtKB-EC"/>
</dbReference>
<evidence type="ECO:0000256" key="4">
    <source>
        <dbReference type="ARBA" id="ARBA00048707"/>
    </source>
</evidence>
<evidence type="ECO:0000256" key="3">
    <source>
        <dbReference type="ARBA" id="ARBA00038050"/>
    </source>
</evidence>
<name>C4R2H5_KOMPG</name>
<dbReference type="STRING" id="644223.C4R2H5"/>
<feature type="transmembrane region" description="Helical" evidence="6">
    <location>
        <begin position="6"/>
        <end position="27"/>
    </location>
</feature>
<dbReference type="FunFam" id="3.40.1490.10:FF:000001">
    <property type="entry name" value="Peptidyl-tRNA hydrolase 2"/>
    <property type="match status" value="1"/>
</dbReference>
<protein>
    <recommendedName>
        <fullName evidence="1">peptidyl-tRNA hydrolase</fullName>
        <ecNumber evidence="1">3.1.1.29</ecNumber>
    </recommendedName>
</protein>
<dbReference type="EMBL" id="FN392320">
    <property type="protein sequence ID" value="CAY69699.1"/>
    <property type="molecule type" value="Genomic_DNA"/>
</dbReference>
<sequence>MSDRVHLIGISALSLFTGACLGALWVLNSPSLGTKSYTSGNARSSPKSKCQTPASSDYLSDFEHTSGESSFDEVDDESVELAEEEEYLEIDSKPLNDIPGECKMVFAIRQDLKMEKGKIAAQCCHAAVSLYRMMFQGEVSKNLDLLKRWESLGQAKITLKCPNQDEMDLLYAKAISLNVNAYIVHDAGRTQIAAGSATVLGLGPAPNSVLDQITGNLKLY</sequence>
<organism evidence="7 8">
    <name type="scientific">Komagataella phaffii (strain GS115 / ATCC 20864)</name>
    <name type="common">Yeast</name>
    <name type="synonym">Pichia pastoris</name>
    <dbReference type="NCBI Taxonomy" id="644223"/>
    <lineage>
        <taxon>Eukaryota</taxon>
        <taxon>Fungi</taxon>
        <taxon>Dikarya</taxon>
        <taxon>Ascomycota</taxon>
        <taxon>Saccharomycotina</taxon>
        <taxon>Pichiomycetes</taxon>
        <taxon>Pichiales</taxon>
        <taxon>Pichiaceae</taxon>
        <taxon>Komagataella</taxon>
    </lineage>
</organism>
<dbReference type="CDD" id="cd02430">
    <property type="entry name" value="PTH2"/>
    <property type="match status" value="1"/>
</dbReference>
<proteinExistence type="inferred from homology"/>
<dbReference type="Pfam" id="PF01981">
    <property type="entry name" value="PTH2"/>
    <property type="match status" value="1"/>
</dbReference>
<keyword evidence="6" id="KW-1133">Transmembrane helix</keyword>
<gene>
    <name evidence="7" type="ordered locus">PAS_chr2-2_0218</name>
</gene>
<dbReference type="PANTHER" id="PTHR12649">
    <property type="entry name" value="PEPTIDYL-TRNA HYDROLASE 2"/>
    <property type="match status" value="1"/>
</dbReference>